<dbReference type="HOGENOM" id="CLU_015513_3_0_1"/>
<dbReference type="InterPro" id="IPR045107">
    <property type="entry name" value="SAC3/GANP/THP3"/>
</dbReference>
<feature type="compositionally biased region" description="Basic and acidic residues" evidence="1">
    <location>
        <begin position="634"/>
        <end position="650"/>
    </location>
</feature>
<feature type="compositionally biased region" description="Polar residues" evidence="1">
    <location>
        <begin position="305"/>
        <end position="327"/>
    </location>
</feature>
<dbReference type="Gene3D" id="1.25.40.990">
    <property type="match status" value="1"/>
</dbReference>
<protein>
    <recommendedName>
        <fullName evidence="2">PCI domain-containing protein</fullName>
    </recommendedName>
</protein>
<dbReference type="eggNOG" id="KOG1861">
    <property type="taxonomic scope" value="Eukaryota"/>
</dbReference>
<dbReference type="GO" id="GO:0005634">
    <property type="term" value="C:nucleus"/>
    <property type="evidence" value="ECO:0000318"/>
    <property type="project" value="GO_Central"/>
</dbReference>
<dbReference type="PANTHER" id="PTHR12436">
    <property type="entry name" value="80 KDA MCM3-ASSOCIATED PROTEIN"/>
    <property type="match status" value="1"/>
</dbReference>
<sequence>MINPLDILMAFHTKQCQTSEPSARFHDPLQKSHTNATEMKGMGYGAFGGGVTPTSNEMGAEYYQASHSSLGQPSAYGSSNTPGIPFITTTASNPPWDSIHKGESNASENGVYSNPVYFHNQQTELTNSRDPQDGGNLAPSASTSASLVSSNGAHDYAGYSSYSTSSDPSGYGNTGYQSYCYGYQQQGNTSYSQQAGAYQNSGVPYQPVNSFQNTSPHVGPTSYSGTYYNPGVYQTSGGYQSTGYNNQSNWWNEGNYGNYSHYPYSNYTATDANGPQNSNVSAVNQLDYQQNYKQWAEYYSQTQTSSDVSCAPGTETTPVTTAPSSSDCPIPGVSGSYAVPNNSQPPPPGTSSSWKPDVNSSETPQLQVTAVTHETNGSNWTAPGFHIHQYTQPTSYFQKPFNSDLHYDSSKDLPTSVCPQGPNSQFPTTHQVSQSFHLPLQSVSALDTRRTNKMQIPTNPRIPSNLALGLPRTEKDHSSADSASKPAYISVSLPKSENKVVPHDGADGMFKPDSFPPSLLTFIERAIGRCKDDSQRVACQAVLKEIITKASSDGTLFTRNWDTEPLFSLPNNVVDPTLKESTQSSMGVSSLLKYRKSPSRRTKSRWEPMVEEKVDEKLAPSSHDPLKDSSLQCLKERGNSASTAKRESKEVSWTNTKYFTQHLNKSAQRPAKKPRFGDSSNAAENGDNSSDSDKELGLTAYYSGAITLANSPEEKKKRESRYKRFETGHQRRSESKQFRSRGAGAVNYVARRASALLLAKNHEDGCSRAVEDIDWDSLTVKGTCQEIEKRYLRLTSAPDPATVRPEEVLEKALLMVQSSQKNYLYKCDQLKSIRQDLTVQRIHNELTVKVYETHARLALEAGDLPEYNQCQSQLKSLYAEGIKGCHMEFSAYNLLCVILHSSNNRDLLSSMARLSAEAKKDEAVKHALAVRAAVTSGNYILFFRLYKTGPNLNTCLMDLYVEKMRFEAVRCMARSYRPTLPVAFIAQVLGFMSGSDDKDVEGVEECEEWLRAHGASLTSDNNGELQLDAKATASSLYMPDPDDAVAHGDSSLAVNDFLTKS</sequence>
<gene>
    <name evidence="3" type="ORF">AMTR_s00007p00182220</name>
</gene>
<dbReference type="FunFam" id="1.25.40.990:FF:000005">
    <property type="entry name" value="Putative SAC3/GANP family protein"/>
    <property type="match status" value="1"/>
</dbReference>
<dbReference type="EMBL" id="KI394011">
    <property type="protein sequence ID" value="ERN05335.1"/>
    <property type="molecule type" value="Genomic_DNA"/>
</dbReference>
<feature type="compositionally biased region" description="Polar residues" evidence="1">
    <location>
        <begin position="579"/>
        <end position="588"/>
    </location>
</feature>
<feature type="compositionally biased region" description="Polar residues" evidence="1">
    <location>
        <begin position="651"/>
        <end position="667"/>
    </location>
</feature>
<feature type="compositionally biased region" description="Basic and acidic residues" evidence="1">
    <location>
        <begin position="604"/>
        <end position="618"/>
    </location>
</feature>
<dbReference type="Pfam" id="PF03399">
    <property type="entry name" value="SAC3_GANP"/>
    <property type="match status" value="1"/>
</dbReference>
<feature type="compositionally biased region" description="Polar residues" evidence="1">
    <location>
        <begin position="350"/>
        <end position="364"/>
    </location>
</feature>
<evidence type="ECO:0000259" key="2">
    <source>
        <dbReference type="PROSITE" id="PS50250"/>
    </source>
</evidence>
<organism evidence="3 4">
    <name type="scientific">Amborella trichopoda</name>
    <dbReference type="NCBI Taxonomy" id="13333"/>
    <lineage>
        <taxon>Eukaryota</taxon>
        <taxon>Viridiplantae</taxon>
        <taxon>Streptophyta</taxon>
        <taxon>Embryophyta</taxon>
        <taxon>Tracheophyta</taxon>
        <taxon>Spermatophyta</taxon>
        <taxon>Magnoliopsida</taxon>
        <taxon>Amborellales</taxon>
        <taxon>Amborellaceae</taxon>
        <taxon>Amborella</taxon>
    </lineage>
</organism>
<evidence type="ECO:0000256" key="1">
    <source>
        <dbReference type="SAM" id="MobiDB-lite"/>
    </source>
</evidence>
<dbReference type="GO" id="GO:0000380">
    <property type="term" value="P:alternative mRNA splicing, via spliceosome"/>
    <property type="evidence" value="ECO:0007669"/>
    <property type="project" value="EnsemblPlants"/>
</dbReference>
<dbReference type="PROSITE" id="PS50250">
    <property type="entry name" value="PCI"/>
    <property type="match status" value="1"/>
</dbReference>
<evidence type="ECO:0000313" key="3">
    <source>
        <dbReference type="EMBL" id="ERN05335.1"/>
    </source>
</evidence>
<feature type="compositionally biased region" description="Low complexity" evidence="1">
    <location>
        <begin position="138"/>
        <end position="148"/>
    </location>
</feature>
<accession>W1PE53</accession>
<dbReference type="InterPro" id="IPR000717">
    <property type="entry name" value="PCI_dom"/>
</dbReference>
<feature type="region of interest" description="Disordered" evidence="1">
    <location>
        <begin position="578"/>
        <end position="695"/>
    </location>
</feature>
<dbReference type="Proteomes" id="UP000017836">
    <property type="component" value="Unassembled WGS sequence"/>
</dbReference>
<feature type="region of interest" description="Disordered" evidence="1">
    <location>
        <begin position="305"/>
        <end position="364"/>
    </location>
</feature>
<feature type="compositionally biased region" description="Basic and acidic residues" evidence="1">
    <location>
        <begin position="712"/>
        <end position="737"/>
    </location>
</feature>
<dbReference type="PANTHER" id="PTHR12436:SF4">
    <property type="entry name" value="LEUKOCYTE RECEPTOR CLUSTER MEMBER 8"/>
    <property type="match status" value="1"/>
</dbReference>
<dbReference type="OMA" id="TSLYMPE"/>
<feature type="domain" description="PCI" evidence="2">
    <location>
        <begin position="863"/>
        <end position="1043"/>
    </location>
</feature>
<dbReference type="Gramene" id="ERN05335">
    <property type="protein sequence ID" value="ERN05335"/>
    <property type="gene ID" value="AMTR_s00007p00182220"/>
</dbReference>
<dbReference type="AlphaFoldDB" id="W1PE53"/>
<feature type="region of interest" description="Disordered" evidence="1">
    <location>
        <begin position="455"/>
        <end position="487"/>
    </location>
</feature>
<dbReference type="InterPro" id="IPR005062">
    <property type="entry name" value="SAC3/GANP/THP3_conserved"/>
</dbReference>
<keyword evidence="4" id="KW-1185">Reference proteome</keyword>
<evidence type="ECO:0000313" key="4">
    <source>
        <dbReference type="Proteomes" id="UP000017836"/>
    </source>
</evidence>
<reference evidence="4" key="1">
    <citation type="journal article" date="2013" name="Science">
        <title>The Amborella genome and the evolution of flowering plants.</title>
        <authorList>
            <consortium name="Amborella Genome Project"/>
        </authorList>
    </citation>
    <scope>NUCLEOTIDE SEQUENCE [LARGE SCALE GENOMIC DNA]</scope>
</reference>
<feature type="compositionally biased region" description="Polar residues" evidence="1">
    <location>
        <begin position="678"/>
        <end position="689"/>
    </location>
</feature>
<feature type="compositionally biased region" description="Basic residues" evidence="1">
    <location>
        <begin position="593"/>
        <end position="603"/>
    </location>
</feature>
<dbReference type="STRING" id="13333.W1PE53"/>
<feature type="region of interest" description="Disordered" evidence="1">
    <location>
        <begin position="125"/>
        <end position="148"/>
    </location>
</feature>
<name>W1PE53_AMBTC</name>
<proteinExistence type="predicted"/>
<feature type="region of interest" description="Disordered" evidence="1">
    <location>
        <begin position="711"/>
        <end position="739"/>
    </location>
</feature>